<protein>
    <recommendedName>
        <fullName evidence="2">Ras-associating domain-containing protein</fullName>
    </recommendedName>
</protein>
<dbReference type="SUPFAM" id="SSF54236">
    <property type="entry name" value="Ubiquitin-like"/>
    <property type="match status" value="1"/>
</dbReference>
<dbReference type="EMBL" id="KB310189">
    <property type="protein sequence ID" value="ELT92269.1"/>
    <property type="molecule type" value="Genomic_DNA"/>
</dbReference>
<reference evidence="5" key="1">
    <citation type="submission" date="2012-12" db="EMBL/GenBank/DDBJ databases">
        <authorList>
            <person name="Hellsten U."/>
            <person name="Grimwood J."/>
            <person name="Chapman J.A."/>
            <person name="Shapiro H."/>
            <person name="Aerts A."/>
            <person name="Otillar R.P."/>
            <person name="Terry A.Y."/>
            <person name="Boore J.L."/>
            <person name="Simakov O."/>
            <person name="Marletaz F."/>
            <person name="Cho S.-J."/>
            <person name="Edsinger-Gonzales E."/>
            <person name="Havlak P."/>
            <person name="Kuo D.-H."/>
            <person name="Larsson T."/>
            <person name="Lv J."/>
            <person name="Arendt D."/>
            <person name="Savage R."/>
            <person name="Osoegawa K."/>
            <person name="de Jong P."/>
            <person name="Lindberg D.R."/>
            <person name="Seaver E.C."/>
            <person name="Weisblat D.A."/>
            <person name="Putnam N.H."/>
            <person name="Grigoriev I.V."/>
            <person name="Rokhsar D.S."/>
        </authorList>
    </citation>
    <scope>NUCLEOTIDE SEQUENCE</scope>
    <source>
        <strain evidence="5">I ESC-2004</strain>
    </source>
</reference>
<sequence length="384" mass="42826">MAAKKKLKQSVSFGFLKTYFVDSSGPEEQRDDAEVVQETVVTKKKLKQSVSFGVLKTYFVDSGHEQRQDEEVQRIADYDRYLSSLSGLTSADHPDRQHVSRAADRLANMAKDRRGDLLHAENEHRVEAVQDRFPSDDLGLQEGERKSRGSLGRRKSAPGAVLLRSLGGGGRKTASPAASKDFSPDPSSCRPNCLANPNRVYILEGAAQLTVGLQTQERYLFLFNDLLLVAKQKSSTTFKLKHRVRVCEIWLSDCLDEVSVATHSPEKSFVIGWPTTNAVVTFASSESKDLWQSKIREHITSEKGQEQPRAIILKVMNKDMASYSASKCVTVGNQEEAKALVERCLTEFHIQNANPRDYQLWVASGDDDAPYPLIAKVIGRLSYC</sequence>
<evidence type="ECO:0000256" key="1">
    <source>
        <dbReference type="SAM" id="MobiDB-lite"/>
    </source>
</evidence>
<name>R7TEW5_CAPTE</name>
<dbReference type="GO" id="GO:0007165">
    <property type="term" value="P:signal transduction"/>
    <property type="evidence" value="ECO:0007669"/>
    <property type="project" value="InterPro"/>
</dbReference>
<dbReference type="FunFam" id="2.30.29.30:FF:000217">
    <property type="entry name" value="Rho GTPase activating protein 20"/>
    <property type="match status" value="1"/>
</dbReference>
<reference evidence="4" key="3">
    <citation type="submission" date="2015-06" db="UniProtKB">
        <authorList>
            <consortium name="EnsemblMetazoa"/>
        </authorList>
    </citation>
    <scope>IDENTIFICATION</scope>
</reference>
<dbReference type="PANTHER" id="PTHR23179">
    <property type="entry name" value="T-CELL ACTIVATION RHO GTPASE ACTIVATING PROTEIN-RELATED"/>
    <property type="match status" value="1"/>
</dbReference>
<dbReference type="InterPro" id="IPR029071">
    <property type="entry name" value="Ubiquitin-like_domsf"/>
</dbReference>
<dbReference type="AlphaFoldDB" id="R7TEW5"/>
<dbReference type="STRING" id="283909.R7TEW5"/>
<dbReference type="Gene3D" id="2.30.29.30">
    <property type="entry name" value="Pleckstrin-homology domain (PH domain)/Phosphotyrosine-binding domain (PTB)"/>
    <property type="match status" value="1"/>
</dbReference>
<evidence type="ECO:0000259" key="2">
    <source>
        <dbReference type="PROSITE" id="PS50200"/>
    </source>
</evidence>
<evidence type="ECO:0000313" key="5">
    <source>
        <dbReference type="Proteomes" id="UP000014760"/>
    </source>
</evidence>
<gene>
    <name evidence="3" type="ORF">CAPTEDRAFT_197066</name>
</gene>
<dbReference type="SUPFAM" id="SSF50729">
    <property type="entry name" value="PH domain-like"/>
    <property type="match status" value="1"/>
</dbReference>
<reference evidence="3 5" key="2">
    <citation type="journal article" date="2013" name="Nature">
        <title>Insights into bilaterian evolution from three spiralian genomes.</title>
        <authorList>
            <person name="Simakov O."/>
            <person name="Marletaz F."/>
            <person name="Cho S.J."/>
            <person name="Edsinger-Gonzales E."/>
            <person name="Havlak P."/>
            <person name="Hellsten U."/>
            <person name="Kuo D.H."/>
            <person name="Larsson T."/>
            <person name="Lv J."/>
            <person name="Arendt D."/>
            <person name="Savage R."/>
            <person name="Osoegawa K."/>
            <person name="de Jong P."/>
            <person name="Grimwood J."/>
            <person name="Chapman J.A."/>
            <person name="Shapiro H."/>
            <person name="Aerts A."/>
            <person name="Otillar R.P."/>
            <person name="Terry A.Y."/>
            <person name="Boore J.L."/>
            <person name="Grigoriev I.V."/>
            <person name="Lindberg D.R."/>
            <person name="Seaver E.C."/>
            <person name="Weisblat D.A."/>
            <person name="Putnam N.H."/>
            <person name="Rokhsar D.S."/>
        </authorList>
    </citation>
    <scope>NUCLEOTIDE SEQUENCE</scope>
    <source>
        <strain evidence="3 5">I ESC-2004</strain>
    </source>
</reference>
<organism evidence="3">
    <name type="scientific">Capitella teleta</name>
    <name type="common">Polychaete worm</name>
    <dbReference type="NCBI Taxonomy" id="283909"/>
    <lineage>
        <taxon>Eukaryota</taxon>
        <taxon>Metazoa</taxon>
        <taxon>Spiralia</taxon>
        <taxon>Lophotrochozoa</taxon>
        <taxon>Annelida</taxon>
        <taxon>Polychaeta</taxon>
        <taxon>Sedentaria</taxon>
        <taxon>Scolecida</taxon>
        <taxon>Capitellidae</taxon>
        <taxon>Capitella</taxon>
    </lineage>
</organism>
<evidence type="ECO:0000313" key="4">
    <source>
        <dbReference type="EnsemblMetazoa" id="CapteP197066"/>
    </source>
</evidence>
<dbReference type="OrthoDB" id="9994905at2759"/>
<dbReference type="PROSITE" id="PS50200">
    <property type="entry name" value="RA"/>
    <property type="match status" value="1"/>
</dbReference>
<dbReference type="GO" id="GO:0005096">
    <property type="term" value="F:GTPase activator activity"/>
    <property type="evidence" value="ECO:0007669"/>
    <property type="project" value="TreeGrafter"/>
</dbReference>
<dbReference type="InterPro" id="IPR011993">
    <property type="entry name" value="PH-like_dom_sf"/>
</dbReference>
<dbReference type="InterPro" id="IPR047887">
    <property type="entry name" value="ARHGAP20_PH"/>
</dbReference>
<keyword evidence="5" id="KW-1185">Reference proteome</keyword>
<dbReference type="PANTHER" id="PTHR23179:SF3">
    <property type="entry name" value="RHO GTPASE-ACTIVATING PROTEIN 20"/>
    <property type="match status" value="1"/>
</dbReference>
<dbReference type="Proteomes" id="UP000014760">
    <property type="component" value="Unassembled WGS sequence"/>
</dbReference>
<feature type="region of interest" description="Disordered" evidence="1">
    <location>
        <begin position="127"/>
        <end position="190"/>
    </location>
</feature>
<accession>R7TEW5</accession>
<feature type="domain" description="Ras-associating" evidence="2">
    <location>
        <begin position="309"/>
        <end position="384"/>
    </location>
</feature>
<dbReference type="InterPro" id="IPR000159">
    <property type="entry name" value="RA_dom"/>
</dbReference>
<dbReference type="Pfam" id="PF22286">
    <property type="entry name" value="RHG20_PH"/>
    <property type="match status" value="1"/>
</dbReference>
<dbReference type="CDD" id="cd13319">
    <property type="entry name" value="PH_RARhoGAP"/>
    <property type="match status" value="1"/>
</dbReference>
<dbReference type="OMA" id="TCINEVS"/>
<dbReference type="HOGENOM" id="CLU_720117_0_0_1"/>
<proteinExistence type="predicted"/>
<dbReference type="Pfam" id="PF00788">
    <property type="entry name" value="RA"/>
    <property type="match status" value="1"/>
</dbReference>
<dbReference type="EMBL" id="AMQN01013396">
    <property type="status" value="NOT_ANNOTATED_CDS"/>
    <property type="molecule type" value="Genomic_DNA"/>
</dbReference>
<dbReference type="EnsemblMetazoa" id="CapteT197066">
    <property type="protein sequence ID" value="CapteP197066"/>
    <property type="gene ID" value="CapteG197066"/>
</dbReference>
<dbReference type="Gene3D" id="3.10.20.90">
    <property type="entry name" value="Phosphatidylinositol 3-kinase Catalytic Subunit, Chain A, domain 1"/>
    <property type="match status" value="1"/>
</dbReference>
<evidence type="ECO:0000313" key="3">
    <source>
        <dbReference type="EMBL" id="ELT92269.1"/>
    </source>
</evidence>